<dbReference type="SMART" id="SM00892">
    <property type="entry name" value="Endonuclease_NS"/>
    <property type="match status" value="1"/>
</dbReference>
<keyword evidence="4" id="KW-1185">Reference proteome</keyword>
<dbReference type="InterPro" id="IPR039015">
    <property type="entry name" value="ENDOD1"/>
</dbReference>
<proteinExistence type="predicted"/>
<organism evidence="3 4">
    <name type="scientific">Umbra pygmaea</name>
    <name type="common">Eastern mudminnow</name>
    <dbReference type="NCBI Taxonomy" id="75934"/>
    <lineage>
        <taxon>Eukaryota</taxon>
        <taxon>Metazoa</taxon>
        <taxon>Chordata</taxon>
        <taxon>Craniata</taxon>
        <taxon>Vertebrata</taxon>
        <taxon>Euteleostomi</taxon>
        <taxon>Actinopterygii</taxon>
        <taxon>Neopterygii</taxon>
        <taxon>Teleostei</taxon>
        <taxon>Protacanthopterygii</taxon>
        <taxon>Esociformes</taxon>
        <taxon>Umbridae</taxon>
        <taxon>Umbra</taxon>
    </lineage>
</organism>
<feature type="domain" description="DNA/RNA non-specific endonuclease/pyrophosphatase/phosphodiesterase" evidence="2">
    <location>
        <begin position="4"/>
        <end position="212"/>
    </location>
</feature>
<dbReference type="Gene3D" id="3.40.570.10">
    <property type="entry name" value="Extracellular Endonuclease, subunit A"/>
    <property type="match status" value="1"/>
</dbReference>
<evidence type="ECO:0000313" key="4">
    <source>
        <dbReference type="Proteomes" id="UP001557470"/>
    </source>
</evidence>
<gene>
    <name evidence="3" type="ORF">UPYG_G00245440</name>
</gene>
<feature type="domain" description="ENPP1-3/EXOG-like endonuclease/phosphodiesterase" evidence="1">
    <location>
        <begin position="5"/>
        <end position="211"/>
    </location>
</feature>
<dbReference type="Pfam" id="PF01223">
    <property type="entry name" value="Endonuclease_NS"/>
    <property type="match status" value="1"/>
</dbReference>
<dbReference type="PANTHER" id="PTHR21472:SF15">
    <property type="entry name" value="ENDONUCLEASE DOMAIN-CONTAINING 1 PROTEIN-RELATED"/>
    <property type="match status" value="1"/>
</dbReference>
<dbReference type="SUPFAM" id="SSF54060">
    <property type="entry name" value="His-Me finger endonucleases"/>
    <property type="match status" value="1"/>
</dbReference>
<dbReference type="Proteomes" id="UP001557470">
    <property type="component" value="Unassembled WGS sequence"/>
</dbReference>
<evidence type="ECO:0000259" key="1">
    <source>
        <dbReference type="SMART" id="SM00477"/>
    </source>
</evidence>
<evidence type="ECO:0000313" key="3">
    <source>
        <dbReference type="EMBL" id="KAL0970667.1"/>
    </source>
</evidence>
<dbReference type="InterPro" id="IPR044929">
    <property type="entry name" value="DNA/RNA_non-sp_Endonuclease_sf"/>
</dbReference>
<dbReference type="AlphaFoldDB" id="A0ABD0WGD3"/>
<reference evidence="3 4" key="1">
    <citation type="submission" date="2024-06" db="EMBL/GenBank/DDBJ databases">
        <authorList>
            <person name="Pan Q."/>
            <person name="Wen M."/>
            <person name="Jouanno E."/>
            <person name="Zahm M."/>
            <person name="Klopp C."/>
            <person name="Cabau C."/>
            <person name="Louis A."/>
            <person name="Berthelot C."/>
            <person name="Parey E."/>
            <person name="Roest Crollius H."/>
            <person name="Montfort J."/>
            <person name="Robinson-Rechavi M."/>
            <person name="Bouchez O."/>
            <person name="Lampietro C."/>
            <person name="Lopez Roques C."/>
            <person name="Donnadieu C."/>
            <person name="Postlethwait J."/>
            <person name="Bobe J."/>
            <person name="Verreycken H."/>
            <person name="Guiguen Y."/>
        </authorList>
    </citation>
    <scope>NUCLEOTIDE SEQUENCE [LARGE SCALE GENOMIC DNA]</scope>
    <source>
        <strain evidence="3">Up_M1</strain>
        <tissue evidence="3">Testis</tissue>
    </source>
</reference>
<accession>A0ABD0WGD3</accession>
<dbReference type="InterPro" id="IPR044925">
    <property type="entry name" value="His-Me_finger_sf"/>
</dbReference>
<name>A0ABD0WGD3_UMBPY</name>
<evidence type="ECO:0000259" key="2">
    <source>
        <dbReference type="SMART" id="SM00892"/>
    </source>
</evidence>
<dbReference type="InterPro" id="IPR001604">
    <property type="entry name" value="Endo_G_ENPP1-like_dom"/>
</dbReference>
<evidence type="ECO:0008006" key="5">
    <source>
        <dbReference type="Google" id="ProtNLM"/>
    </source>
</evidence>
<comment type="caution">
    <text evidence="3">The sequence shown here is derived from an EMBL/GenBank/DDBJ whole genome shotgun (WGS) entry which is preliminary data.</text>
</comment>
<dbReference type="InterPro" id="IPR020821">
    <property type="entry name" value="ENPP1-3/EXOG-like_nuc-like"/>
</dbReference>
<dbReference type="EMBL" id="JAGEUA010000007">
    <property type="protein sequence ID" value="KAL0970667.1"/>
    <property type="molecule type" value="Genomic_DNA"/>
</dbReference>
<dbReference type="SMART" id="SM00477">
    <property type="entry name" value="NUC"/>
    <property type="match status" value="1"/>
</dbReference>
<sequence>MFRYIYRFATLYDIKNKIPVFSAYTYNGIGGKSIPRPAWKIEPQLDQQIYPNMALANRWINYRHQAVKKDYASAENSNLSKGHMFPKAFATDEDTQNSTFTFTNCVPQSLSCNNGKWRSMEEEVQKTIKKNCLGVAYLVTGAVPSVNNMLNGRVNIPSHLWTAYCCYNKNLEQWIAKAYWFKNVDNCNKTRGTLSKLYKELGVFYQNGKVYVSLFSQKCPVDFDLMLAGEDEEVESGDGFEGADDDFAPL</sequence>
<dbReference type="PANTHER" id="PTHR21472">
    <property type="entry name" value="ENDONUCLEASE DOMAIN-CONTAINING 1 PROTEIN ENDOD1"/>
    <property type="match status" value="1"/>
</dbReference>
<protein>
    <recommendedName>
        <fullName evidence="5">Endonuclease domain-containing 1 protein-like</fullName>
    </recommendedName>
</protein>